<evidence type="ECO:0000256" key="2">
    <source>
        <dbReference type="PROSITE-ProRule" id="PRU00708"/>
    </source>
</evidence>
<reference evidence="3 4" key="1">
    <citation type="journal article" date="2017" name="Mol. Plant">
        <title>The Genome of Medicinal Plant Macleaya cordata Provides New Insights into Benzylisoquinoline Alkaloids Metabolism.</title>
        <authorList>
            <person name="Liu X."/>
            <person name="Liu Y."/>
            <person name="Huang P."/>
            <person name="Ma Y."/>
            <person name="Qing Z."/>
            <person name="Tang Q."/>
            <person name="Cao H."/>
            <person name="Cheng P."/>
            <person name="Zheng Y."/>
            <person name="Yuan Z."/>
            <person name="Zhou Y."/>
            <person name="Liu J."/>
            <person name="Tang Z."/>
            <person name="Zhuo Y."/>
            <person name="Zhang Y."/>
            <person name="Yu L."/>
            <person name="Huang J."/>
            <person name="Yang P."/>
            <person name="Peng Q."/>
            <person name="Zhang J."/>
            <person name="Jiang W."/>
            <person name="Zhang Z."/>
            <person name="Lin K."/>
            <person name="Ro D.K."/>
            <person name="Chen X."/>
            <person name="Xiong X."/>
            <person name="Shang Y."/>
            <person name="Huang S."/>
            <person name="Zeng J."/>
        </authorList>
    </citation>
    <scope>NUCLEOTIDE SEQUENCE [LARGE SCALE GENOMIC DNA]</scope>
    <source>
        <strain evidence="4">cv. BLH2017</strain>
        <tissue evidence="3">Root</tissue>
    </source>
</reference>
<dbReference type="GO" id="GO:0009451">
    <property type="term" value="P:RNA modification"/>
    <property type="evidence" value="ECO:0007669"/>
    <property type="project" value="InterPro"/>
</dbReference>
<name>A0A200RDU5_MACCD</name>
<dbReference type="NCBIfam" id="TIGR00756">
    <property type="entry name" value="PPR"/>
    <property type="match status" value="3"/>
</dbReference>
<dbReference type="EMBL" id="MVGT01000037">
    <property type="protein sequence ID" value="OVA20853.1"/>
    <property type="molecule type" value="Genomic_DNA"/>
</dbReference>
<feature type="repeat" description="PPR" evidence="2">
    <location>
        <begin position="286"/>
        <end position="321"/>
    </location>
</feature>
<keyword evidence="1" id="KW-0677">Repeat</keyword>
<comment type="caution">
    <text evidence="3">The sequence shown here is derived from an EMBL/GenBank/DDBJ whole genome shotgun (WGS) entry which is preliminary data.</text>
</comment>
<feature type="repeat" description="PPR" evidence="2">
    <location>
        <begin position="251"/>
        <end position="285"/>
    </location>
</feature>
<dbReference type="Pfam" id="PF13041">
    <property type="entry name" value="PPR_2"/>
    <property type="match status" value="1"/>
</dbReference>
<dbReference type="STRING" id="56857.A0A200RDU5"/>
<dbReference type="PANTHER" id="PTHR24015">
    <property type="entry name" value="OS07G0578800 PROTEIN-RELATED"/>
    <property type="match status" value="1"/>
</dbReference>
<dbReference type="Pfam" id="PF20431">
    <property type="entry name" value="E_motif"/>
    <property type="match status" value="1"/>
</dbReference>
<dbReference type="OrthoDB" id="992115at2759"/>
<dbReference type="InParanoid" id="A0A200RDU5"/>
<dbReference type="Gene3D" id="1.25.40.10">
    <property type="entry name" value="Tetratricopeptide repeat domain"/>
    <property type="match status" value="2"/>
</dbReference>
<gene>
    <name evidence="3" type="ORF">BVC80_8909g30</name>
</gene>
<dbReference type="Proteomes" id="UP000195402">
    <property type="component" value="Unassembled WGS sequence"/>
</dbReference>
<dbReference type="InterPro" id="IPR011990">
    <property type="entry name" value="TPR-like_helical_dom_sf"/>
</dbReference>
<dbReference type="PROSITE" id="PS51375">
    <property type="entry name" value="PPR"/>
    <property type="match status" value="2"/>
</dbReference>
<keyword evidence="4" id="KW-1185">Reference proteome</keyword>
<dbReference type="AlphaFoldDB" id="A0A200RDU5"/>
<organism evidence="3 4">
    <name type="scientific">Macleaya cordata</name>
    <name type="common">Five-seeded plume-poppy</name>
    <name type="synonym">Bocconia cordata</name>
    <dbReference type="NCBI Taxonomy" id="56857"/>
    <lineage>
        <taxon>Eukaryota</taxon>
        <taxon>Viridiplantae</taxon>
        <taxon>Streptophyta</taxon>
        <taxon>Embryophyta</taxon>
        <taxon>Tracheophyta</taxon>
        <taxon>Spermatophyta</taxon>
        <taxon>Magnoliopsida</taxon>
        <taxon>Ranunculales</taxon>
        <taxon>Papaveraceae</taxon>
        <taxon>Papaveroideae</taxon>
        <taxon>Macleaya</taxon>
    </lineage>
</organism>
<proteinExistence type="predicted"/>
<evidence type="ECO:0000256" key="1">
    <source>
        <dbReference type="ARBA" id="ARBA00022737"/>
    </source>
</evidence>
<dbReference type="GO" id="GO:0003723">
    <property type="term" value="F:RNA binding"/>
    <property type="evidence" value="ECO:0007669"/>
    <property type="project" value="InterPro"/>
</dbReference>
<dbReference type="InterPro" id="IPR046960">
    <property type="entry name" value="PPR_At4g14850-like_plant"/>
</dbReference>
<sequence length="437" mass="48591">MITNGLNCRKDPSIVGKLVENFCAVSEGINYAHLIYRDQPKNLYILNVMIKCMPFDKAIKLFTNETVNLVFDEFTYIFVLGTCARSSSSDSLSAGKQIHTRIFKIGFVSDITIQTTAINFYAKNGDLISARKMFDEMPVRTSATWNAMITGYCSQGKTLTSNAHQALMLFRKMLLESCSVKPTDVTLVGVLSACSRLGILATGISVHGFIHKTIYVPEDDIFISTGLVDMYSKCGCIRSAESVFKRMKEKNVLTWTSMVAGLALHGQGKEALEMLSSMETDNVKPNAVTFTNLLFGCCHSGLVEEGLYLFNNMSSKFGIEPQIQHYGCIVDLLGRAGRIKETYEFIIGMKIEPDEILWRSLLGSCKIHGDVVMGEKVGKLLLKLQSRRGKMETSSSCEDFIALSNVYAEAERWDDVVVVREMMKIKGIQTKPGCSFV</sequence>
<dbReference type="FunFam" id="1.25.40.10:FF:000090">
    <property type="entry name" value="Pentatricopeptide repeat-containing protein, chloroplastic"/>
    <property type="match status" value="1"/>
</dbReference>
<protein>
    <submittedName>
        <fullName evidence="3">Pentatricopeptide repeat</fullName>
    </submittedName>
</protein>
<evidence type="ECO:0000313" key="3">
    <source>
        <dbReference type="EMBL" id="OVA20853.1"/>
    </source>
</evidence>
<dbReference type="PANTHER" id="PTHR24015:SF553">
    <property type="entry name" value="DYW DOMAIN-CONTAINING PROTEIN"/>
    <property type="match status" value="1"/>
</dbReference>
<dbReference type="InterPro" id="IPR046848">
    <property type="entry name" value="E_motif"/>
</dbReference>
<dbReference type="InterPro" id="IPR002885">
    <property type="entry name" value="PPR_rpt"/>
</dbReference>
<dbReference type="FunCoup" id="A0A200RDU5">
    <property type="interactions" value="192"/>
</dbReference>
<dbReference type="OMA" id="FANWVSK"/>
<accession>A0A200RDU5</accession>
<dbReference type="Pfam" id="PF01535">
    <property type="entry name" value="PPR"/>
    <property type="match status" value="2"/>
</dbReference>
<evidence type="ECO:0000313" key="4">
    <source>
        <dbReference type="Proteomes" id="UP000195402"/>
    </source>
</evidence>